<dbReference type="PANTHER" id="PTHR34487:SF1">
    <property type="entry name" value="ACYL-ACP THIOESTERASE"/>
    <property type="match status" value="1"/>
</dbReference>
<reference evidence="1" key="1">
    <citation type="submission" date="2019-08" db="EMBL/GenBank/DDBJ databases">
        <title>The improved chromosome-level genome for the pearl oyster Pinctada fucata martensii using PacBio sequencing and Hi-C.</title>
        <authorList>
            <person name="Zheng Z."/>
        </authorList>
    </citation>
    <scope>NUCLEOTIDE SEQUENCE</scope>
    <source>
        <strain evidence="1">ZZ-2019</strain>
        <tissue evidence="1">Adductor muscle</tissue>
    </source>
</reference>
<dbReference type="SUPFAM" id="SSF54637">
    <property type="entry name" value="Thioesterase/thiol ester dehydrase-isomerase"/>
    <property type="match status" value="2"/>
</dbReference>
<gene>
    <name evidence="1" type="ORF">FSP39_003385</name>
</gene>
<dbReference type="PANTHER" id="PTHR34487">
    <property type="entry name" value="ACYL-ACP THIOESTERASE"/>
    <property type="match status" value="1"/>
</dbReference>
<proteinExistence type="predicted"/>
<dbReference type="EMBL" id="VSWD01000004">
    <property type="protein sequence ID" value="KAK3104495.1"/>
    <property type="molecule type" value="Genomic_DNA"/>
</dbReference>
<evidence type="ECO:0008006" key="3">
    <source>
        <dbReference type="Google" id="ProtNLM"/>
    </source>
</evidence>
<dbReference type="InterPro" id="IPR029069">
    <property type="entry name" value="HotDog_dom_sf"/>
</dbReference>
<organism evidence="1 2">
    <name type="scientific">Pinctada imbricata</name>
    <name type="common">Atlantic pearl-oyster</name>
    <name type="synonym">Pinctada martensii</name>
    <dbReference type="NCBI Taxonomy" id="66713"/>
    <lineage>
        <taxon>Eukaryota</taxon>
        <taxon>Metazoa</taxon>
        <taxon>Spiralia</taxon>
        <taxon>Lophotrochozoa</taxon>
        <taxon>Mollusca</taxon>
        <taxon>Bivalvia</taxon>
        <taxon>Autobranchia</taxon>
        <taxon>Pteriomorphia</taxon>
        <taxon>Pterioida</taxon>
        <taxon>Pterioidea</taxon>
        <taxon>Pteriidae</taxon>
        <taxon>Pinctada</taxon>
    </lineage>
</organism>
<evidence type="ECO:0000313" key="2">
    <source>
        <dbReference type="Proteomes" id="UP001186944"/>
    </source>
</evidence>
<protein>
    <recommendedName>
        <fullName evidence="3">Acyl-ACP thioesterase</fullName>
    </recommendedName>
</protein>
<keyword evidence="2" id="KW-1185">Reference proteome</keyword>
<sequence>MTLLTYSKHRNVKLERLGFELVSVDVPRGELVLKHPGASVTDFDIDYQPKIWVMMGWVISARTFAHSQTIDQTTGRTFLDNRELRKERLVFVRASEIEFTKAMYDSMIDKRPLYMKVRGGYIGKTSYTSIAEVTSPSGETLIKNTNRLMGVDIVTRKPLPIPDWYRERNHRSFHSPPKIFEKLKRPNAVQHKRMRVSWSDLDLNIHATWSTYVMMTINAASLLVKDGHLRHFRENKLRGLHKLQLQFLGESIEGDELDVYVWEETETHIMNSDVCKKGKSIFQGSFEFFKD</sequence>
<comment type="caution">
    <text evidence="1">The sequence shown here is derived from an EMBL/GenBank/DDBJ whole genome shotgun (WGS) entry which is preliminary data.</text>
</comment>
<dbReference type="Proteomes" id="UP001186944">
    <property type="component" value="Unassembled WGS sequence"/>
</dbReference>
<accession>A0AA88YGP8</accession>
<evidence type="ECO:0000313" key="1">
    <source>
        <dbReference type="EMBL" id="KAK3104495.1"/>
    </source>
</evidence>
<name>A0AA88YGP8_PINIB</name>
<dbReference type="Gene3D" id="3.10.129.10">
    <property type="entry name" value="Hotdog Thioesterase"/>
    <property type="match status" value="1"/>
</dbReference>
<dbReference type="AlphaFoldDB" id="A0AA88YGP8"/>